<accession>A0A1W1CCZ3</accession>
<dbReference type="EMBL" id="FPHI01000024">
    <property type="protein sequence ID" value="SFV63634.1"/>
    <property type="molecule type" value="Genomic_DNA"/>
</dbReference>
<name>A0A1W1CCZ3_9ZZZZ</name>
<protein>
    <submittedName>
        <fullName evidence="6">Transcriptional regulator, MerR family</fullName>
    </submittedName>
</protein>
<gene>
    <name evidence="6" type="ORF">MNB_SV-3-494</name>
</gene>
<evidence type="ECO:0000256" key="1">
    <source>
        <dbReference type="ARBA" id="ARBA00022491"/>
    </source>
</evidence>
<evidence type="ECO:0000313" key="6">
    <source>
        <dbReference type="EMBL" id="SFV63634.1"/>
    </source>
</evidence>
<evidence type="ECO:0000259" key="5">
    <source>
        <dbReference type="PROSITE" id="PS50937"/>
    </source>
</evidence>
<dbReference type="GO" id="GO:0003700">
    <property type="term" value="F:DNA-binding transcription factor activity"/>
    <property type="evidence" value="ECO:0007669"/>
    <property type="project" value="InterPro"/>
</dbReference>
<keyword evidence="1" id="KW-0678">Repressor</keyword>
<dbReference type="SUPFAM" id="SSF46955">
    <property type="entry name" value="Putative DNA-binding domain"/>
    <property type="match status" value="1"/>
</dbReference>
<dbReference type="InterPro" id="IPR000551">
    <property type="entry name" value="MerR-type_HTH_dom"/>
</dbReference>
<keyword evidence="3" id="KW-0238">DNA-binding</keyword>
<dbReference type="Pfam" id="PF13411">
    <property type="entry name" value="MerR_1"/>
    <property type="match status" value="1"/>
</dbReference>
<dbReference type="Gene3D" id="1.10.1660.10">
    <property type="match status" value="1"/>
</dbReference>
<reference evidence="6" key="1">
    <citation type="submission" date="2016-10" db="EMBL/GenBank/DDBJ databases">
        <authorList>
            <person name="de Groot N.N."/>
        </authorList>
    </citation>
    <scope>NUCLEOTIDE SEQUENCE</scope>
</reference>
<evidence type="ECO:0000256" key="3">
    <source>
        <dbReference type="ARBA" id="ARBA00023125"/>
    </source>
</evidence>
<keyword evidence="2" id="KW-0805">Transcription regulation</keyword>
<dbReference type="AlphaFoldDB" id="A0A1W1CCZ3"/>
<proteinExistence type="predicted"/>
<dbReference type="InterPro" id="IPR047057">
    <property type="entry name" value="MerR_fam"/>
</dbReference>
<evidence type="ECO:0000256" key="2">
    <source>
        <dbReference type="ARBA" id="ARBA00023015"/>
    </source>
</evidence>
<feature type="domain" description="HTH merR-type" evidence="5">
    <location>
        <begin position="2"/>
        <end position="72"/>
    </location>
</feature>
<organism evidence="6">
    <name type="scientific">hydrothermal vent metagenome</name>
    <dbReference type="NCBI Taxonomy" id="652676"/>
    <lineage>
        <taxon>unclassified sequences</taxon>
        <taxon>metagenomes</taxon>
        <taxon>ecological metagenomes</taxon>
    </lineage>
</organism>
<sequence length="220" mass="25596">MAYKMKELMALSDESKSTILFYIKEGLLPEPQKPKPNVHLYDESCVQILKFIKYLQHNFSYSISEIKGIFQDNTFDFDRSFEMMVRSLELISGARDNQWYSKKEFLTLLKMDEKTLKAYQDKGYLFERAKGYSKKEVEVAEILERANALGLDCSLLDAYVSDAKLLAKKENEVGSKLLADDEESHDARYELLFDLVLTLKPYIFNMHTVETHKNTIKKDA</sequence>
<dbReference type="PANTHER" id="PTHR30204:SF69">
    <property type="entry name" value="MERR-FAMILY TRANSCRIPTIONAL REGULATOR"/>
    <property type="match status" value="1"/>
</dbReference>
<evidence type="ECO:0000256" key="4">
    <source>
        <dbReference type="ARBA" id="ARBA00023163"/>
    </source>
</evidence>
<dbReference type="PANTHER" id="PTHR30204">
    <property type="entry name" value="REDOX-CYCLING DRUG-SENSING TRANSCRIPTIONAL ACTIVATOR SOXR"/>
    <property type="match status" value="1"/>
</dbReference>
<keyword evidence="4" id="KW-0804">Transcription</keyword>
<dbReference type="SMART" id="SM00422">
    <property type="entry name" value="HTH_MERR"/>
    <property type="match status" value="1"/>
</dbReference>
<dbReference type="GO" id="GO:0003677">
    <property type="term" value="F:DNA binding"/>
    <property type="evidence" value="ECO:0007669"/>
    <property type="project" value="UniProtKB-KW"/>
</dbReference>
<dbReference type="InterPro" id="IPR009061">
    <property type="entry name" value="DNA-bd_dom_put_sf"/>
</dbReference>
<dbReference type="PROSITE" id="PS50937">
    <property type="entry name" value="HTH_MERR_2"/>
    <property type="match status" value="1"/>
</dbReference>